<dbReference type="Gene3D" id="1.10.530.10">
    <property type="match status" value="1"/>
</dbReference>
<evidence type="ECO:0000256" key="1">
    <source>
        <dbReference type="ARBA" id="ARBA00010266"/>
    </source>
</evidence>
<sequence length="205" mass="22736">MNPIARKQKKSGIGTFLLVAVVMALVFGAALKLRPAIEAKWHATTSTTTSSTSGQTVTAAQTAFIKKMAAPAKRVYQLNHQVLPSIVVAQAILESNWGKSELYQQANNPFGMKGSYNGSSKAFPTAEYIDGKKVTINDYFRNYPDLKSAILDHDQVLRAKFIPQATTDYQTAANFLQENNYATDPDYAQKIIQMIQTYNLNQYDN</sequence>
<dbReference type="RefSeq" id="WP_051907198.1">
    <property type="nucleotide sequence ID" value="NZ_BBJM01000010.1"/>
</dbReference>
<dbReference type="eggNOG" id="COG1705">
    <property type="taxonomic scope" value="Bacteria"/>
</dbReference>
<organism evidence="4 5">
    <name type="scientific">Secundilactobacillus oryzae JCM 18671</name>
    <dbReference type="NCBI Taxonomy" id="1291743"/>
    <lineage>
        <taxon>Bacteria</taxon>
        <taxon>Bacillati</taxon>
        <taxon>Bacillota</taxon>
        <taxon>Bacilli</taxon>
        <taxon>Lactobacillales</taxon>
        <taxon>Lactobacillaceae</taxon>
        <taxon>Secundilactobacillus</taxon>
    </lineage>
</organism>
<name>A0A081BHX3_9LACO</name>
<evidence type="ECO:0000313" key="4">
    <source>
        <dbReference type="EMBL" id="GAK47641.1"/>
    </source>
</evidence>
<comment type="caution">
    <text evidence="4">The sequence shown here is derived from an EMBL/GenBank/DDBJ whole genome shotgun (WGS) entry which is preliminary data.</text>
</comment>
<gene>
    <name evidence="4" type="ORF">LOSG293_100060</name>
</gene>
<feature type="domain" description="Mannosyl-glycoprotein endo-beta-N-acetylglucosamidase-like" evidence="3">
    <location>
        <begin position="54"/>
        <end position="204"/>
    </location>
</feature>
<dbReference type="STRING" id="1291743.LOSG293_100060"/>
<reference evidence="4" key="1">
    <citation type="journal article" date="2014" name="Genome Announc.">
        <title>Draft Genome Sequence of Lactobacillus oryzae Strain SG293T.</title>
        <authorList>
            <person name="Tanizawa Y."/>
            <person name="Fujisawa T."/>
            <person name="Mochizuki T."/>
            <person name="Kaminuma E."/>
            <person name="Nakamura Y."/>
            <person name="Tohno M."/>
        </authorList>
    </citation>
    <scope>NUCLEOTIDE SEQUENCE [LARGE SCALE GENOMIC DNA]</scope>
    <source>
        <strain evidence="4">SG293</strain>
    </source>
</reference>
<keyword evidence="5" id="KW-1185">Reference proteome</keyword>
<protein>
    <submittedName>
        <fullName evidence="4">N-acetylmuramidase</fullName>
    </submittedName>
</protein>
<dbReference type="Gene3D" id="4.10.80.30">
    <property type="entry name" value="DNA polymerase, domain 6"/>
    <property type="match status" value="1"/>
</dbReference>
<evidence type="ECO:0000256" key="2">
    <source>
        <dbReference type="ARBA" id="ARBA00022801"/>
    </source>
</evidence>
<comment type="similarity">
    <text evidence="1">Belongs to the glycosyl hydrolase 73 family.</text>
</comment>
<evidence type="ECO:0000313" key="5">
    <source>
        <dbReference type="Proteomes" id="UP000028700"/>
    </source>
</evidence>
<dbReference type="InterPro" id="IPR002901">
    <property type="entry name" value="MGlyc_endo_b_GlcNAc-like_dom"/>
</dbReference>
<dbReference type="AlphaFoldDB" id="A0A081BHX3"/>
<proteinExistence type="inferred from homology"/>
<dbReference type="Pfam" id="PF01832">
    <property type="entry name" value="Glucosaminidase"/>
    <property type="match status" value="1"/>
</dbReference>
<dbReference type="GO" id="GO:0004040">
    <property type="term" value="F:amidase activity"/>
    <property type="evidence" value="ECO:0007669"/>
    <property type="project" value="InterPro"/>
</dbReference>
<evidence type="ECO:0000259" key="3">
    <source>
        <dbReference type="SMART" id="SM00047"/>
    </source>
</evidence>
<dbReference type="EMBL" id="BBJM01000010">
    <property type="protein sequence ID" value="GAK47641.1"/>
    <property type="molecule type" value="Genomic_DNA"/>
</dbReference>
<dbReference type="SMART" id="SM00047">
    <property type="entry name" value="LYZ2"/>
    <property type="match status" value="1"/>
</dbReference>
<keyword evidence="2" id="KW-0378">Hydrolase</keyword>
<dbReference type="PANTHER" id="PTHR33308">
    <property type="entry name" value="PEPTIDOGLYCAN HYDROLASE FLGJ"/>
    <property type="match status" value="1"/>
</dbReference>
<dbReference type="PANTHER" id="PTHR33308:SF9">
    <property type="entry name" value="PEPTIDOGLYCAN HYDROLASE FLGJ"/>
    <property type="match status" value="1"/>
</dbReference>
<accession>A0A081BHX3</accession>
<dbReference type="Proteomes" id="UP000028700">
    <property type="component" value="Unassembled WGS sequence"/>
</dbReference>
<dbReference type="InterPro" id="IPR051056">
    <property type="entry name" value="Glycosyl_Hydrolase_73"/>
</dbReference>